<keyword evidence="4 6" id="KW-1133">Transmembrane helix</keyword>
<feature type="transmembrane region" description="Helical" evidence="6">
    <location>
        <begin position="21"/>
        <end position="41"/>
    </location>
</feature>
<dbReference type="PANTHER" id="PTHR28525:SF1">
    <property type="entry name" value="REACTIVE OXYGEN SPECIES MODULATOR 1"/>
    <property type="match status" value="1"/>
</dbReference>
<evidence type="ECO:0000313" key="8">
    <source>
        <dbReference type="Proteomes" id="UP000812966"/>
    </source>
</evidence>
<sequence>MPPPPQSIGDGGVLQKMKMGAVMGGSVGLTIGFIFGSFSILKGGPGPRGALATLSQYMLSSAATFGFFMSIGSVIRTDSPYSLNDAAFVTTGATTSAYSHMLARRYRVLESVRGRRANNPIEVEVKAL</sequence>
<keyword evidence="8" id="KW-1185">Reference proteome</keyword>
<dbReference type="EMBL" id="JABELV010000010">
    <property type="protein sequence ID" value="KAG7571172.1"/>
    <property type="molecule type" value="Genomic_DNA"/>
</dbReference>
<organism evidence="7 8">
    <name type="scientific">Filobasidium floriforme</name>
    <dbReference type="NCBI Taxonomy" id="5210"/>
    <lineage>
        <taxon>Eukaryota</taxon>
        <taxon>Fungi</taxon>
        <taxon>Dikarya</taxon>
        <taxon>Basidiomycota</taxon>
        <taxon>Agaricomycotina</taxon>
        <taxon>Tremellomycetes</taxon>
        <taxon>Filobasidiales</taxon>
        <taxon>Filobasidiaceae</taxon>
        <taxon>Filobasidium</taxon>
    </lineage>
</organism>
<dbReference type="GO" id="GO:0005744">
    <property type="term" value="C:TIM23 mitochondrial import inner membrane translocase complex"/>
    <property type="evidence" value="ECO:0007669"/>
    <property type="project" value="TreeGrafter"/>
</dbReference>
<comment type="subcellular location">
    <subcellularLocation>
        <location evidence="1">Membrane</location>
    </subcellularLocation>
</comment>
<evidence type="ECO:0000256" key="6">
    <source>
        <dbReference type="SAM" id="Phobius"/>
    </source>
</evidence>
<evidence type="ECO:0000256" key="3">
    <source>
        <dbReference type="ARBA" id="ARBA00022692"/>
    </source>
</evidence>
<accession>A0A8K0JSE1</accession>
<evidence type="ECO:0000256" key="2">
    <source>
        <dbReference type="ARBA" id="ARBA00007839"/>
    </source>
</evidence>
<comment type="caution">
    <text evidence="7">The sequence shown here is derived from an EMBL/GenBank/DDBJ whole genome shotgun (WGS) entry which is preliminary data.</text>
</comment>
<evidence type="ECO:0000256" key="5">
    <source>
        <dbReference type="ARBA" id="ARBA00023136"/>
    </source>
</evidence>
<dbReference type="GO" id="GO:0030150">
    <property type="term" value="P:protein import into mitochondrial matrix"/>
    <property type="evidence" value="ECO:0007669"/>
    <property type="project" value="TreeGrafter"/>
</dbReference>
<gene>
    <name evidence="7" type="ORF">FFLO_00845</name>
</gene>
<dbReference type="Pfam" id="PF10247">
    <property type="entry name" value="Romo1"/>
    <property type="match status" value="1"/>
</dbReference>
<protein>
    <submittedName>
        <fullName evidence="7">Uncharacterized protein</fullName>
    </submittedName>
</protein>
<feature type="transmembrane region" description="Helical" evidence="6">
    <location>
        <begin position="53"/>
        <end position="75"/>
    </location>
</feature>
<dbReference type="SMART" id="SM01378">
    <property type="entry name" value="Romo1"/>
    <property type="match status" value="1"/>
</dbReference>
<keyword evidence="5 6" id="KW-0472">Membrane</keyword>
<evidence type="ECO:0000256" key="1">
    <source>
        <dbReference type="ARBA" id="ARBA00004370"/>
    </source>
</evidence>
<comment type="similarity">
    <text evidence="2">Belongs to the MGR2 family.</text>
</comment>
<name>A0A8K0JSE1_9TREE</name>
<evidence type="ECO:0000256" key="4">
    <source>
        <dbReference type="ARBA" id="ARBA00022989"/>
    </source>
</evidence>
<dbReference type="GO" id="GO:0045039">
    <property type="term" value="P:protein insertion into mitochondrial inner membrane"/>
    <property type="evidence" value="ECO:0007669"/>
    <property type="project" value="TreeGrafter"/>
</dbReference>
<dbReference type="InterPro" id="IPR018450">
    <property type="entry name" value="Romo1/Mgr2"/>
</dbReference>
<dbReference type="OrthoDB" id="5409308at2759"/>
<proteinExistence type="inferred from homology"/>
<reference evidence="7" key="1">
    <citation type="submission" date="2020-04" db="EMBL/GenBank/DDBJ databases">
        <title>Analysis of mating type loci in Filobasidium floriforme.</title>
        <authorList>
            <person name="Nowrousian M."/>
        </authorList>
    </citation>
    <scope>NUCLEOTIDE SEQUENCE</scope>
    <source>
        <strain evidence="7">CBS 6242</strain>
    </source>
</reference>
<dbReference type="Proteomes" id="UP000812966">
    <property type="component" value="Unassembled WGS sequence"/>
</dbReference>
<dbReference type="AlphaFoldDB" id="A0A8K0JSE1"/>
<keyword evidence="3 6" id="KW-0812">Transmembrane</keyword>
<dbReference type="PANTHER" id="PTHR28525">
    <property type="entry name" value="REACTIVE OXYGEN SPECIES MODULATOR 1"/>
    <property type="match status" value="1"/>
</dbReference>
<evidence type="ECO:0000313" key="7">
    <source>
        <dbReference type="EMBL" id="KAG7571172.1"/>
    </source>
</evidence>